<organism evidence="3 4">
    <name type="scientific">Halarchaeum acidiphilum MH1-52-1</name>
    <dbReference type="NCBI Taxonomy" id="1261545"/>
    <lineage>
        <taxon>Archaea</taxon>
        <taxon>Methanobacteriati</taxon>
        <taxon>Methanobacteriota</taxon>
        <taxon>Stenosarchaea group</taxon>
        <taxon>Halobacteria</taxon>
        <taxon>Halobacteriales</taxon>
        <taxon>Halobacteriaceae</taxon>
    </lineage>
</organism>
<evidence type="ECO:0000313" key="3">
    <source>
        <dbReference type="EMBL" id="GAD52612.1"/>
    </source>
</evidence>
<proteinExistence type="predicted"/>
<dbReference type="RefSeq" id="WP_020222017.1">
    <property type="nucleotide sequence ID" value="NZ_BANO01000138.1"/>
</dbReference>
<dbReference type="InterPro" id="IPR013561">
    <property type="entry name" value="FilR1_middle_dom"/>
</dbReference>
<dbReference type="SUPFAM" id="SSF46785">
    <property type="entry name" value="Winged helix' DNA-binding domain"/>
    <property type="match status" value="1"/>
</dbReference>
<dbReference type="Gene3D" id="1.10.10.10">
    <property type="entry name" value="Winged helix-like DNA-binding domain superfamily/Winged helix DNA-binding domain"/>
    <property type="match status" value="1"/>
</dbReference>
<reference evidence="3 4" key="1">
    <citation type="submission" date="2013-09" db="EMBL/GenBank/DDBJ databases">
        <title>Whole genome sequencing of Halarchaeum acidiphilum strain MH1-52-1.</title>
        <authorList>
            <person name="Shimane Y."/>
            <person name="Minegishi H."/>
            <person name="Nishi S."/>
            <person name="Echigo A."/>
            <person name="Shuto A."/>
            <person name="Konishi M."/>
            <person name="Ito T."/>
            <person name="Ohkuma M."/>
            <person name="Ohta Y."/>
            <person name="Nagano Y."/>
            <person name="Tsubouchi T."/>
            <person name="Mori K."/>
            <person name="Usui K."/>
            <person name="Kamekura M."/>
            <person name="Usami R."/>
            <person name="Takaki Y."/>
            <person name="Hatada Y."/>
        </authorList>
    </citation>
    <scope>NUCLEOTIDE SEQUENCE [LARGE SCALE GENOMIC DNA]</scope>
    <source>
        <strain evidence="3 4">JCM 16109</strain>
    </source>
</reference>
<comment type="caution">
    <text evidence="3">The sequence shown here is derived from an EMBL/GenBank/DDBJ whole genome shotgun (WGS) entry which is preliminary data.</text>
</comment>
<dbReference type="Pfam" id="PF25213">
    <property type="entry name" value="HVO_A0261_N"/>
    <property type="match status" value="1"/>
</dbReference>
<keyword evidence="4" id="KW-1185">Reference proteome</keyword>
<dbReference type="AlphaFoldDB" id="U2YV05"/>
<dbReference type="Proteomes" id="UP000016986">
    <property type="component" value="Unassembled WGS sequence"/>
</dbReference>
<protein>
    <submittedName>
        <fullName evidence="3">Uncharacterized protein</fullName>
    </submittedName>
</protein>
<dbReference type="InterPro" id="IPR036390">
    <property type="entry name" value="WH_DNA-bd_sf"/>
</dbReference>
<evidence type="ECO:0000313" key="4">
    <source>
        <dbReference type="Proteomes" id="UP000016986"/>
    </source>
</evidence>
<sequence>MEPLLAEVEFLARSGNRVDVLRRLAEERQTRTELAAATGASQATLGRILTDFQERAWVERDGSEYVATATGRLVASGLGDLLDALATERQLRDVVDYLPADAMTFDLGHLADATVTFPSETRPDAPIKRVVDLIGDAGTVTVFSHAFNHQSLAAVHERVRDDEATFRGVFSEGAIDALADDDPLRERLAALLNHDAAGVRVREDVPLAVTAADERVHLMLRDETGVLRASLDTDDDAVRSWAAETFERYWRSAAPLDPTGLP</sequence>
<accession>U2YV05</accession>
<dbReference type="Pfam" id="PF08350">
    <property type="entry name" value="FilR1_middle"/>
    <property type="match status" value="1"/>
</dbReference>
<dbReference type="OrthoDB" id="330490at2157"/>
<dbReference type="InterPro" id="IPR057527">
    <property type="entry name" value="HVO_A0261-like_N"/>
</dbReference>
<gene>
    <name evidence="3" type="ORF">MBEHAL_1372</name>
</gene>
<feature type="domain" description="HVO-A0261-like N-terminal" evidence="2">
    <location>
        <begin position="6"/>
        <end position="89"/>
    </location>
</feature>
<evidence type="ECO:0000259" key="2">
    <source>
        <dbReference type="Pfam" id="PF25213"/>
    </source>
</evidence>
<feature type="domain" description="Methanogenesis regulatory protein FilR1 middle" evidence="1">
    <location>
        <begin position="123"/>
        <end position="251"/>
    </location>
</feature>
<evidence type="ECO:0000259" key="1">
    <source>
        <dbReference type="Pfam" id="PF08350"/>
    </source>
</evidence>
<name>U2YV05_9EURY</name>
<dbReference type="InterPro" id="IPR036388">
    <property type="entry name" value="WH-like_DNA-bd_sf"/>
</dbReference>
<dbReference type="eggNOG" id="arCOG02808">
    <property type="taxonomic scope" value="Archaea"/>
</dbReference>
<dbReference type="EMBL" id="BATA01000028">
    <property type="protein sequence ID" value="GAD52612.1"/>
    <property type="molecule type" value="Genomic_DNA"/>
</dbReference>